<organism evidence="2 3">
    <name type="scientific">Mucilaginibacter aquatilis</name>
    <dbReference type="NCBI Taxonomy" id="1517760"/>
    <lineage>
        <taxon>Bacteria</taxon>
        <taxon>Pseudomonadati</taxon>
        <taxon>Bacteroidota</taxon>
        <taxon>Sphingobacteriia</taxon>
        <taxon>Sphingobacteriales</taxon>
        <taxon>Sphingobacteriaceae</taxon>
        <taxon>Mucilaginibacter</taxon>
    </lineage>
</organism>
<dbReference type="Proteomes" id="UP000434850">
    <property type="component" value="Unassembled WGS sequence"/>
</dbReference>
<dbReference type="InterPro" id="IPR019619">
    <property type="entry name" value="DUF2490"/>
</dbReference>
<comment type="caution">
    <text evidence="2">The sequence shown here is derived from an EMBL/GenBank/DDBJ whole genome shotgun (WGS) entry which is preliminary data.</text>
</comment>
<evidence type="ECO:0000313" key="2">
    <source>
        <dbReference type="EMBL" id="MVN92915.1"/>
    </source>
</evidence>
<sequence length="229" mass="26783">MKFLTLAVIGCLVFGNCIAQTSETQAWLFINHSQRLTDKFDVLADVQVRSANDIKFLNTLLLRSALNFHLNKKHAVALGYAFKVDREFDETGEVRTTEHRAYEQYQHDFKVRKTEMALRLRFEQRWIKEDAYNFSQRGRIFYTVQIPLLADTGFTKGLFAGLQNELFLNLQNKKAVNGRVFDQNRTFGSLGYKLSKNIDTELGYMFWFQHESDGPFKRHIIQFVLTTNF</sequence>
<name>A0A6I4ICD9_9SPHI</name>
<evidence type="ECO:0000313" key="3">
    <source>
        <dbReference type="Proteomes" id="UP000434850"/>
    </source>
</evidence>
<dbReference type="AlphaFoldDB" id="A0A6I4ICD9"/>
<keyword evidence="3" id="KW-1185">Reference proteome</keyword>
<feature type="chain" id="PRO_5026166284" evidence="1">
    <location>
        <begin position="20"/>
        <end position="229"/>
    </location>
</feature>
<accession>A0A6I4ICD9</accession>
<dbReference type="RefSeq" id="WP_157543223.1">
    <property type="nucleotide sequence ID" value="NZ_WQLA01000007.1"/>
</dbReference>
<dbReference type="OrthoDB" id="1118734at2"/>
<proteinExistence type="predicted"/>
<feature type="signal peptide" evidence="1">
    <location>
        <begin position="1"/>
        <end position="19"/>
    </location>
</feature>
<reference evidence="2 3" key="1">
    <citation type="submission" date="2019-12" db="EMBL/GenBank/DDBJ databases">
        <title>Mucilaginibacter sp. HME9299 genome sequencing and assembly.</title>
        <authorList>
            <person name="Kang H."/>
            <person name="Kim H."/>
            <person name="Joh K."/>
        </authorList>
    </citation>
    <scope>NUCLEOTIDE SEQUENCE [LARGE SCALE GENOMIC DNA]</scope>
    <source>
        <strain evidence="2 3">HME9299</strain>
    </source>
</reference>
<dbReference type="Pfam" id="PF10677">
    <property type="entry name" value="DUF2490"/>
    <property type="match status" value="1"/>
</dbReference>
<protein>
    <submittedName>
        <fullName evidence="2">DUF2490 domain-containing protein</fullName>
    </submittedName>
</protein>
<gene>
    <name evidence="2" type="ORF">GO816_17410</name>
</gene>
<dbReference type="EMBL" id="WQLA01000007">
    <property type="protein sequence ID" value="MVN92915.1"/>
    <property type="molecule type" value="Genomic_DNA"/>
</dbReference>
<evidence type="ECO:0000256" key="1">
    <source>
        <dbReference type="SAM" id="SignalP"/>
    </source>
</evidence>
<keyword evidence="1" id="KW-0732">Signal</keyword>